<evidence type="ECO:0000256" key="1">
    <source>
        <dbReference type="ARBA" id="ARBA00002510"/>
    </source>
</evidence>
<name>A0A1G7DGR9_9PROT</name>
<protein>
    <recommendedName>
        <fullName evidence="13">Nickel/cobalt efflux system</fullName>
    </recommendedName>
</protein>
<keyword evidence="9" id="KW-0406">Ion transport</keyword>
<dbReference type="OrthoDB" id="271709at2"/>
<dbReference type="Gene3D" id="3.40.50.1980">
    <property type="entry name" value="Nitrogenase molybdenum iron protein domain"/>
    <property type="match status" value="1"/>
</dbReference>
<dbReference type="RefSeq" id="WP_092786207.1">
    <property type="nucleotide sequence ID" value="NZ_FNAP01000007.1"/>
</dbReference>
<reference evidence="15 16" key="1">
    <citation type="submission" date="2016-10" db="EMBL/GenBank/DDBJ databases">
        <authorList>
            <person name="de Groot N.N."/>
        </authorList>
    </citation>
    <scope>NUCLEOTIDE SEQUENCE [LARGE SCALE GENOMIC DNA]</scope>
    <source>
        <strain evidence="15 16">ATCC 700224</strain>
    </source>
</reference>
<evidence type="ECO:0000256" key="4">
    <source>
        <dbReference type="ARBA" id="ARBA00022448"/>
    </source>
</evidence>
<feature type="region of interest" description="Disordered" evidence="14">
    <location>
        <begin position="113"/>
        <end position="153"/>
    </location>
</feature>
<evidence type="ECO:0000256" key="5">
    <source>
        <dbReference type="ARBA" id="ARBA00022475"/>
    </source>
</evidence>
<feature type="compositionally biased region" description="Basic and acidic residues" evidence="14">
    <location>
        <begin position="113"/>
        <end position="130"/>
    </location>
</feature>
<sequence>MDLTTAISEGSGQPVLLAVTALALGALHGLEPGHSKTMMAAFIVAVRGTVAQAVMLGLSAAASHTLIVWILAVLALHFGEQIIGEGLEPWFMMASGGIILVIAAWMWTQTRRAGTDPRPESHHHDHDHDHVHHHHHDDHHHHHHAHPLPGEGFGDAHARAHAREIEARFGGAAADGGATMAQVVLFGLTGGLIPCSAAITVLILCLHLDRFWLGVGLVGAFSIGLAVTLVIAGVVAAVGLRAVVRRTHRFDRWLARAPYLSAAIIAVIGVGMIAFGWSHLSAGHGA</sequence>
<accession>A0A1G7DGR9</accession>
<dbReference type="EMBL" id="FNAP01000007">
    <property type="protein sequence ID" value="SDE50722.1"/>
    <property type="molecule type" value="Genomic_DNA"/>
</dbReference>
<dbReference type="AlphaFoldDB" id="A0A1G7DGR9"/>
<dbReference type="NCBIfam" id="NF007454">
    <property type="entry name" value="PRK10019.1"/>
    <property type="match status" value="1"/>
</dbReference>
<evidence type="ECO:0000313" key="16">
    <source>
        <dbReference type="Proteomes" id="UP000199412"/>
    </source>
</evidence>
<feature type="transmembrane region" description="Helical" evidence="13">
    <location>
        <begin position="259"/>
        <end position="280"/>
    </location>
</feature>
<dbReference type="GO" id="GO:0032025">
    <property type="term" value="P:response to cobalt ion"/>
    <property type="evidence" value="ECO:0007669"/>
    <property type="project" value="TreeGrafter"/>
</dbReference>
<dbReference type="Proteomes" id="UP000199412">
    <property type="component" value="Unassembled WGS sequence"/>
</dbReference>
<comment type="subcellular location">
    <subcellularLocation>
        <location evidence="2 13">Cell membrane</location>
        <topology evidence="2 13">Multi-pass membrane protein</topology>
    </subcellularLocation>
</comment>
<dbReference type="STRING" id="69960.SAMN05421720_107183"/>
<gene>
    <name evidence="15" type="ORF">SAMN05421720_107183</name>
</gene>
<keyword evidence="6" id="KW-0533">Nickel</keyword>
<keyword evidence="7 13" id="KW-0812">Transmembrane</keyword>
<evidence type="ECO:0000256" key="7">
    <source>
        <dbReference type="ARBA" id="ARBA00022692"/>
    </source>
</evidence>
<keyword evidence="16" id="KW-1185">Reference proteome</keyword>
<feature type="compositionally biased region" description="Basic residues" evidence="14">
    <location>
        <begin position="131"/>
        <end position="146"/>
    </location>
</feature>
<keyword evidence="8 13" id="KW-1133">Transmembrane helix</keyword>
<dbReference type="GO" id="GO:0005886">
    <property type="term" value="C:plasma membrane"/>
    <property type="evidence" value="ECO:0007669"/>
    <property type="project" value="UniProtKB-SubCell"/>
</dbReference>
<feature type="transmembrane region" description="Helical" evidence="13">
    <location>
        <begin position="12"/>
        <end position="30"/>
    </location>
</feature>
<keyword evidence="12" id="KW-0170">Cobalt</keyword>
<feature type="transmembrane region" description="Helical" evidence="13">
    <location>
        <begin position="211"/>
        <end position="238"/>
    </location>
</feature>
<evidence type="ECO:0000313" key="15">
    <source>
        <dbReference type="EMBL" id="SDE50722.1"/>
    </source>
</evidence>
<dbReference type="GO" id="GO:0010045">
    <property type="term" value="P:response to nickel cation"/>
    <property type="evidence" value="ECO:0007669"/>
    <property type="project" value="TreeGrafter"/>
</dbReference>
<keyword evidence="11 13" id="KW-0472">Membrane</keyword>
<dbReference type="GO" id="GO:0015099">
    <property type="term" value="F:nickel cation transmembrane transporter activity"/>
    <property type="evidence" value="ECO:0007669"/>
    <property type="project" value="UniProtKB-UniRule"/>
</dbReference>
<comment type="similarity">
    <text evidence="13">Belongs to the NiCoT transporter (TC 2.A.52) family.</text>
</comment>
<dbReference type="InterPro" id="IPR051224">
    <property type="entry name" value="NiCoT_RcnA"/>
</dbReference>
<keyword evidence="5" id="KW-1003">Cell membrane</keyword>
<dbReference type="GO" id="GO:0006824">
    <property type="term" value="P:cobalt ion transport"/>
    <property type="evidence" value="ECO:0007669"/>
    <property type="project" value="UniProtKB-KW"/>
</dbReference>
<comment type="function">
    <text evidence="1">Efflux system for nickel and cobalt.</text>
</comment>
<dbReference type="PANTHER" id="PTHR40659:SF1">
    <property type="entry name" value="NICKEL_COBALT EFFLUX SYSTEM RCNA"/>
    <property type="match status" value="1"/>
</dbReference>
<proteinExistence type="inferred from homology"/>
<dbReference type="InterPro" id="IPR011541">
    <property type="entry name" value="Ni/Co_transpt_high_affinity"/>
</dbReference>
<keyword evidence="3" id="KW-0171">Cobalt transport</keyword>
<evidence type="ECO:0000256" key="11">
    <source>
        <dbReference type="ARBA" id="ARBA00023136"/>
    </source>
</evidence>
<evidence type="ECO:0000256" key="6">
    <source>
        <dbReference type="ARBA" id="ARBA00022596"/>
    </source>
</evidence>
<dbReference type="GO" id="GO:0046583">
    <property type="term" value="F:monoatomic cation efflux transmembrane transporter activity"/>
    <property type="evidence" value="ECO:0007669"/>
    <property type="project" value="TreeGrafter"/>
</dbReference>
<dbReference type="Pfam" id="PF03824">
    <property type="entry name" value="NicO"/>
    <property type="match status" value="1"/>
</dbReference>
<evidence type="ECO:0000256" key="14">
    <source>
        <dbReference type="SAM" id="MobiDB-lite"/>
    </source>
</evidence>
<feature type="transmembrane region" description="Helical" evidence="13">
    <location>
        <begin position="50"/>
        <end position="78"/>
    </location>
</feature>
<evidence type="ECO:0000256" key="2">
    <source>
        <dbReference type="ARBA" id="ARBA00004651"/>
    </source>
</evidence>
<evidence type="ECO:0000256" key="12">
    <source>
        <dbReference type="ARBA" id="ARBA00023285"/>
    </source>
</evidence>
<evidence type="ECO:0000256" key="8">
    <source>
        <dbReference type="ARBA" id="ARBA00022989"/>
    </source>
</evidence>
<evidence type="ECO:0000256" key="9">
    <source>
        <dbReference type="ARBA" id="ARBA00023065"/>
    </source>
</evidence>
<keyword evidence="10" id="KW-0921">Nickel transport</keyword>
<evidence type="ECO:0000256" key="10">
    <source>
        <dbReference type="ARBA" id="ARBA00023112"/>
    </source>
</evidence>
<evidence type="ECO:0000256" key="3">
    <source>
        <dbReference type="ARBA" id="ARBA00022426"/>
    </source>
</evidence>
<keyword evidence="4 13" id="KW-0813">Transport</keyword>
<feature type="transmembrane region" description="Helical" evidence="13">
    <location>
        <begin position="183"/>
        <end position="205"/>
    </location>
</feature>
<organism evidence="15 16">
    <name type="scientific">Rhodospira trueperi</name>
    <dbReference type="NCBI Taxonomy" id="69960"/>
    <lineage>
        <taxon>Bacteria</taxon>
        <taxon>Pseudomonadati</taxon>
        <taxon>Pseudomonadota</taxon>
        <taxon>Alphaproteobacteria</taxon>
        <taxon>Rhodospirillales</taxon>
        <taxon>Rhodospirillaceae</taxon>
        <taxon>Rhodospira</taxon>
    </lineage>
</organism>
<feature type="transmembrane region" description="Helical" evidence="13">
    <location>
        <begin position="90"/>
        <end position="108"/>
    </location>
</feature>
<dbReference type="PANTHER" id="PTHR40659">
    <property type="entry name" value="NICKEL/COBALT EFFLUX SYSTEM RCNA"/>
    <property type="match status" value="1"/>
</dbReference>
<evidence type="ECO:0000256" key="13">
    <source>
        <dbReference type="RuleBase" id="RU362101"/>
    </source>
</evidence>